<dbReference type="AlphaFoldDB" id="D9WWU9"/>
<organism evidence="1 2">
    <name type="scientific">Streptomyces himastatinicus ATCC 53653</name>
    <dbReference type="NCBI Taxonomy" id="457427"/>
    <lineage>
        <taxon>Bacteria</taxon>
        <taxon>Bacillati</taxon>
        <taxon>Actinomycetota</taxon>
        <taxon>Actinomycetes</taxon>
        <taxon>Kitasatosporales</taxon>
        <taxon>Streptomycetaceae</taxon>
        <taxon>Streptomyces</taxon>
        <taxon>Streptomyces violaceusniger group</taxon>
    </lineage>
</organism>
<evidence type="ECO:0000313" key="1">
    <source>
        <dbReference type="EMBL" id="EFL29377.1"/>
    </source>
</evidence>
<sequence length="64" mass="7086">MAFNHLPTQCRNGSCDHEPGRCTRYRSRRCLSGECTHWTQNLHCGEVPAPARAEAATQTSKAGQ</sequence>
<gene>
    <name evidence="1" type="ORF">SSOG_09091</name>
</gene>
<name>D9WWU9_9ACTN</name>
<protein>
    <submittedName>
        <fullName evidence="1">Uncharacterized protein</fullName>
    </submittedName>
</protein>
<proteinExistence type="predicted"/>
<dbReference type="EMBL" id="GG657755">
    <property type="protein sequence ID" value="EFL29377.1"/>
    <property type="molecule type" value="Genomic_DNA"/>
</dbReference>
<keyword evidence="2" id="KW-1185">Reference proteome</keyword>
<dbReference type="Proteomes" id="UP000003963">
    <property type="component" value="Unassembled WGS sequence"/>
</dbReference>
<dbReference type="HOGENOM" id="CLU_2865903_0_0_11"/>
<accession>D9WWU9</accession>
<evidence type="ECO:0000313" key="2">
    <source>
        <dbReference type="Proteomes" id="UP000003963"/>
    </source>
</evidence>
<dbReference type="STRING" id="457427.SSOG_09091"/>
<dbReference type="RefSeq" id="WP_009721174.1">
    <property type="nucleotide sequence ID" value="NZ_GG657755.1"/>
</dbReference>
<reference evidence="1 2" key="1">
    <citation type="submission" date="2009-02" db="EMBL/GenBank/DDBJ databases">
        <title>Annotation of Streptomyces hygroscopicus strain ATCC 53653.</title>
        <authorList>
            <consortium name="The Broad Institute Genome Sequencing Platform"/>
            <consortium name="Broad Institute Microbial Sequencing Center"/>
            <person name="Fischbach M."/>
            <person name="Godfrey P."/>
            <person name="Ward D."/>
            <person name="Young S."/>
            <person name="Zeng Q."/>
            <person name="Koehrsen M."/>
            <person name="Alvarado L."/>
            <person name="Berlin A.M."/>
            <person name="Bochicchio J."/>
            <person name="Borenstein D."/>
            <person name="Chapman S.B."/>
            <person name="Chen Z."/>
            <person name="Engels R."/>
            <person name="Freedman E."/>
            <person name="Gellesch M."/>
            <person name="Goldberg J."/>
            <person name="Griggs A."/>
            <person name="Gujja S."/>
            <person name="Heilman E.R."/>
            <person name="Heiman D.I."/>
            <person name="Hepburn T.A."/>
            <person name="Howarth C."/>
            <person name="Jen D."/>
            <person name="Larson L."/>
            <person name="Lewis B."/>
            <person name="Mehta T."/>
            <person name="Park D."/>
            <person name="Pearson M."/>
            <person name="Richards J."/>
            <person name="Roberts A."/>
            <person name="Saif S."/>
            <person name="Shea T.D."/>
            <person name="Shenoy N."/>
            <person name="Sisk P."/>
            <person name="Stolte C."/>
            <person name="Sykes S.N."/>
            <person name="Thomson T."/>
            <person name="Walk T."/>
            <person name="White J."/>
            <person name="Yandava C."/>
            <person name="Straight P."/>
            <person name="Clardy J."/>
            <person name="Hung D."/>
            <person name="Kolter R."/>
            <person name="Mekalanos J."/>
            <person name="Walker S."/>
            <person name="Walsh C.T."/>
            <person name="Wieland-Brown L.C."/>
            <person name="Haas B."/>
            <person name="Nusbaum C."/>
            <person name="Birren B."/>
        </authorList>
    </citation>
    <scope>NUCLEOTIDE SEQUENCE [LARGE SCALE GENOMIC DNA]</scope>
    <source>
        <strain evidence="1 2">ATCC 53653</strain>
    </source>
</reference>